<proteinExistence type="predicted"/>
<gene>
    <name evidence="1" type="ORF">SDC9_17929</name>
</gene>
<accession>A0A644TZR0</accession>
<dbReference type="EMBL" id="VSSQ01000064">
    <property type="protein sequence ID" value="MPL72149.1"/>
    <property type="molecule type" value="Genomic_DNA"/>
</dbReference>
<evidence type="ECO:0000313" key="1">
    <source>
        <dbReference type="EMBL" id="MPL72149.1"/>
    </source>
</evidence>
<dbReference type="AlphaFoldDB" id="A0A644TZR0"/>
<name>A0A644TZR0_9ZZZZ</name>
<reference evidence="1" key="1">
    <citation type="submission" date="2019-08" db="EMBL/GenBank/DDBJ databases">
        <authorList>
            <person name="Kucharzyk K."/>
            <person name="Murdoch R.W."/>
            <person name="Higgins S."/>
            <person name="Loffler F."/>
        </authorList>
    </citation>
    <scope>NUCLEOTIDE SEQUENCE</scope>
</reference>
<organism evidence="1">
    <name type="scientific">bioreactor metagenome</name>
    <dbReference type="NCBI Taxonomy" id="1076179"/>
    <lineage>
        <taxon>unclassified sequences</taxon>
        <taxon>metagenomes</taxon>
        <taxon>ecological metagenomes</taxon>
    </lineage>
</organism>
<sequence>MYMAVFFLDETEYNTDAGQYSITLPEAVRDEIRGTSLLIRQFLPDNMSYSLVDLSLVPPGLLSGSMIYTPKGLAGLLKECRFFHPLADVLNEYFLTMPENYELLTAVVFLYLNLTPFPTDMMSRWLTETGIAENIAERIADAVYLCRTEKEEIACLFDKFFNKLKPGVSTNTLYKDRLAQPADISEISGSEESILVYDLLTFHRIADNHKRNKYLLLDQLPATGFIVQDHRHLVLGLGITLLELSGVSESFLPELYNLIRRRTAFWERSLLSLASFIQLTGAEFAESISKSSVAASLVISPGPGQYLSVPYADIAPDYILHKPINAGIPVYLIIERQVTLKH</sequence>
<comment type="caution">
    <text evidence="1">The sequence shown here is derived from an EMBL/GenBank/DDBJ whole genome shotgun (WGS) entry which is preliminary data.</text>
</comment>
<protein>
    <submittedName>
        <fullName evidence="1">Uncharacterized protein</fullName>
    </submittedName>
</protein>